<gene>
    <name evidence="1" type="ORF">Tb04.30K5.1020</name>
</gene>
<proteinExistence type="predicted"/>
<evidence type="ECO:0000313" key="1">
    <source>
        <dbReference type="EMBL" id="AAX80061.1"/>
    </source>
</evidence>
<dbReference type="AlphaFoldDB" id="Q581H2"/>
<organism evidence="1">
    <name type="scientific">Trypanosoma brucei</name>
    <dbReference type="NCBI Taxonomy" id="5691"/>
    <lineage>
        <taxon>Eukaryota</taxon>
        <taxon>Discoba</taxon>
        <taxon>Euglenozoa</taxon>
        <taxon>Kinetoplastea</taxon>
        <taxon>Metakinetoplastina</taxon>
        <taxon>Trypanosomatida</taxon>
        <taxon>Trypanosomatidae</taxon>
        <taxon>Trypanosoma</taxon>
    </lineage>
</organism>
<name>Q581H2_9TRYP</name>
<sequence length="47" mass="5361">MKMKRQDNTDDVSVEKVSAYRTHNYNAASEVAFVVYLLSRHVTSVPC</sequence>
<dbReference type="EMBL" id="AC091781">
    <property type="protein sequence ID" value="AAX80061.1"/>
    <property type="molecule type" value="Genomic_DNA"/>
</dbReference>
<reference evidence="1" key="3">
    <citation type="submission" date="2005-04" db="EMBL/GenBank/DDBJ databases">
        <authorList>
            <person name="Haas B."/>
            <person name="Blandin G."/>
            <person name="El-Sayed N."/>
        </authorList>
    </citation>
    <scope>NUCLEOTIDE SEQUENCE</scope>
    <source>
        <strain evidence="1">GUTat10.1</strain>
    </source>
</reference>
<protein>
    <submittedName>
        <fullName evidence="1">Uncharacterized protein</fullName>
    </submittedName>
</protein>
<reference evidence="1" key="1">
    <citation type="submission" date="2001-06" db="EMBL/GenBank/DDBJ databases">
        <authorList>
            <person name="Ghedin E."/>
            <person name="Blandin G."/>
            <person name="Bartholomeu D."/>
            <person name="Caler E."/>
            <person name="Haas B."/>
            <person name="Hannick L."/>
            <person name="Shallom J."/>
            <person name="Hou L."/>
            <person name="Djikeng A."/>
            <person name="Feldblyum T."/>
            <person name="Hostetler J."/>
            <person name="Johnson J."/>
            <person name="Jones K."/>
            <person name="Koo H.L."/>
            <person name="Larkin C."/>
            <person name="Pai G."/>
            <person name="Peterson J."/>
            <person name="Khalak H.G."/>
            <person name="Salzberg S."/>
            <person name="Simpson A.J."/>
            <person name="Tallon L."/>
            <person name="Van Aken S."/>
            <person name="Wanless D."/>
            <person name="White O."/>
            <person name="Wortman J."/>
            <person name="Fraser C.M."/>
            <person name="El-Sayed N.M.A."/>
        </authorList>
    </citation>
    <scope>NUCLEOTIDE SEQUENCE</scope>
    <source>
        <strain evidence="1">GUTat10.1</strain>
    </source>
</reference>
<reference evidence="1" key="2">
    <citation type="submission" date="2002-04" db="EMBL/GenBank/DDBJ databases">
        <authorList>
            <person name="El-Sayed N.M."/>
            <person name="Khalak H."/>
            <person name="Adams M.D."/>
        </authorList>
    </citation>
    <scope>NUCLEOTIDE SEQUENCE</scope>
    <source>
        <strain evidence="1">GUTat10.1</strain>
    </source>
</reference>
<accession>Q581H2</accession>